<dbReference type="InterPro" id="IPR013783">
    <property type="entry name" value="Ig-like_fold"/>
</dbReference>
<dbReference type="Pfam" id="PF17803">
    <property type="entry name" value="Cadherin_4"/>
    <property type="match status" value="2"/>
</dbReference>
<dbReference type="InterPro" id="IPR002035">
    <property type="entry name" value="VWF_A"/>
</dbReference>
<dbReference type="GO" id="GO:0005509">
    <property type="term" value="F:calcium ion binding"/>
    <property type="evidence" value="ECO:0007669"/>
    <property type="project" value="InterPro"/>
</dbReference>
<dbReference type="Pfam" id="PF00353">
    <property type="entry name" value="HemolysinCabind"/>
    <property type="match status" value="2"/>
</dbReference>
<accession>A0A1Y5PYB6</accession>
<dbReference type="InterPro" id="IPR040853">
    <property type="entry name" value="RapA2_cadherin-like"/>
</dbReference>
<dbReference type="EMBL" id="LT598653">
    <property type="protein sequence ID" value="SBV34979.1"/>
    <property type="molecule type" value="Genomic_DNA"/>
</dbReference>
<evidence type="ECO:0000259" key="2">
    <source>
        <dbReference type="PROSITE" id="PS50234"/>
    </source>
</evidence>
<dbReference type="InterPro" id="IPR018511">
    <property type="entry name" value="Hemolysin-typ_Ca-bd_CS"/>
</dbReference>
<feature type="domain" description="VWFA" evidence="2">
    <location>
        <begin position="3486"/>
        <end position="3703"/>
    </location>
</feature>
<dbReference type="Pfam" id="PF13519">
    <property type="entry name" value="VWA_2"/>
    <property type="match status" value="1"/>
</dbReference>
<dbReference type="SUPFAM" id="SSF53300">
    <property type="entry name" value="vWA-like"/>
    <property type="match status" value="1"/>
</dbReference>
<dbReference type="InterPro" id="IPR010221">
    <property type="entry name" value="VCBS_dom"/>
</dbReference>
<dbReference type="InterPro" id="IPR001343">
    <property type="entry name" value="Hemolysn_Ca-bd"/>
</dbReference>
<dbReference type="Pfam" id="PF17963">
    <property type="entry name" value="Big_9"/>
    <property type="match status" value="6"/>
</dbReference>
<dbReference type="NCBIfam" id="NF012211">
    <property type="entry name" value="tand_rpt_95"/>
    <property type="match status" value="2"/>
</dbReference>
<feature type="region of interest" description="Disordered" evidence="1">
    <location>
        <begin position="1"/>
        <end position="29"/>
    </location>
</feature>
<gene>
    <name evidence="3" type="ORF">SPPYR_3864</name>
</gene>
<dbReference type="NCBIfam" id="TIGR01965">
    <property type="entry name" value="VCBS_repeat"/>
    <property type="match status" value="5"/>
</dbReference>
<evidence type="ECO:0000256" key="1">
    <source>
        <dbReference type="SAM" id="MobiDB-lite"/>
    </source>
</evidence>
<protein>
    <recommendedName>
        <fullName evidence="2">VWFA domain-containing protein</fullName>
    </recommendedName>
</protein>
<dbReference type="InterPro" id="IPR036465">
    <property type="entry name" value="vWFA_dom_sf"/>
</dbReference>
<dbReference type="Gene3D" id="2.60.40.2810">
    <property type="match status" value="1"/>
</dbReference>
<dbReference type="RefSeq" id="WP_295322114.1">
    <property type="nucleotide sequence ID" value="NZ_LT598653.1"/>
</dbReference>
<organism evidence="3">
    <name type="scientific">uncultured Sphingopyxis sp</name>
    <dbReference type="NCBI Taxonomy" id="310581"/>
    <lineage>
        <taxon>Bacteria</taxon>
        <taxon>Pseudomonadati</taxon>
        <taxon>Pseudomonadota</taxon>
        <taxon>Alphaproteobacteria</taxon>
        <taxon>Sphingomonadales</taxon>
        <taxon>Sphingomonadaceae</taxon>
        <taxon>Sphingopyxis</taxon>
        <taxon>environmental samples</taxon>
    </lineage>
</organism>
<feature type="region of interest" description="Disordered" evidence="1">
    <location>
        <begin position="189"/>
        <end position="223"/>
    </location>
</feature>
<dbReference type="InterPro" id="IPR043824">
    <property type="entry name" value="DUF5801"/>
</dbReference>
<name>A0A1Y5PYB6_9SPHN</name>
<dbReference type="PROSITE" id="PS50234">
    <property type="entry name" value="VWFA"/>
    <property type="match status" value="1"/>
</dbReference>
<dbReference type="Gene3D" id="2.60.40.3440">
    <property type="match status" value="1"/>
</dbReference>
<dbReference type="Gene3D" id="3.40.50.410">
    <property type="entry name" value="von Willebrand factor, type A domain"/>
    <property type="match status" value="1"/>
</dbReference>
<dbReference type="SUPFAM" id="SSF51120">
    <property type="entry name" value="beta-Roll"/>
    <property type="match status" value="1"/>
</dbReference>
<dbReference type="Gene3D" id="2.60.40.10">
    <property type="entry name" value="Immunoglobulins"/>
    <property type="match status" value="3"/>
</dbReference>
<dbReference type="PRINTS" id="PR00313">
    <property type="entry name" value="CABNDNGRPT"/>
</dbReference>
<dbReference type="InterPro" id="IPR011049">
    <property type="entry name" value="Serralysin-like_metalloprot_C"/>
</dbReference>
<dbReference type="CDD" id="cd00198">
    <property type="entry name" value="vWFA"/>
    <property type="match status" value="1"/>
</dbReference>
<feature type="region of interest" description="Disordered" evidence="1">
    <location>
        <begin position="2246"/>
        <end position="2280"/>
    </location>
</feature>
<evidence type="ECO:0000313" key="3">
    <source>
        <dbReference type="EMBL" id="SBV34979.1"/>
    </source>
</evidence>
<sequence length="4402" mass="434997">MDGFDNPARNGTAGLQREGAPADPSNRAAPDGDFLAAAAHVTAAASALPLAIQAILVPDASGRVVLPAGASIDDIGVSGADLIVTLPNGQVLIIPNGAVDIPSIVIEGDTVPASTVAQLLENLGELNPEAGTRSSGGNFADPEGPIQDAYAIGDLLPYTELAFPQPEDRELIPDLPDDEPEVVIVTPDQPAGASAATASVDEAGLPVREGEPAGSDSGADSETTTGSIVYDAADGLGAITINGTAITAVGQVVTTPLGQLTITSLTPGNVGYSYTLADNSDANSDPADIFTVTVTDRDGDTATATLTIDVVDDVPTARADTDAVAASSFAPEAGNVLTGAGTTSGAAGADTPGADDAVLTGIRGADGEGGFAAPGTVQGQYGVLTIGADGSYSYARDPGTPGGVDDIFTYQITDGDGDTSTATLTIRIADAPTVITFVPGEGDGGTIVYEADLPGRDGETPGSAFGGGGGGGASTSGTITFTAVDGVGSVAIGGTVLTPGALPQTVSSDATGTLVVTGYSFDPATGEGSVTYVYTLIDNTLDGEGTTVSFDLVITDADGDAASDTLDIEIVDDAPTARADSDSVAEDGPATADGNVLTGLGGGDANATDGVADTQGADGAVVTGLAGGSVGEPLAGAYGVLTLNGDGSYSYVLDNASQPVQGLSAGQTLTETFTYTITDGDGDTSTTTLTITINGTDDGVTVDGLDAAGAELIVDEDDLADGSSPDTAALTQDGSFSVSTPDGLGNVSVGGVQVVTNGVFAPGTATSPLGTINITGFTPVTGADGSVIGGTFTYDYVLADNTLTHAAAGEDDVTDSFAVTVTDSDGSSANASLDVRIIDDVPMAADDSAGAAEDTPVVIDVLTNDVRGADGVDPATGVALATAPAKGTAVYNGDGTFTYTPTAGQEGEDSFTYTITDGDGDTSTATVTVTLAKDSVPAIDLGADNSVDEAGLPNGSNFASDSETATGSFALTTGNDSVASLVINGVDVTAGGTVTTPIGVLTVTESGGAYSYSYTLATNTSGDDSFDSFTAVVTDSDGDTATDTLVIDIVDDVPTARPDTDSVTEDGPLIADGNVLIGGGGGDANGTDGVLDTQGADGASVTAVSFGATAGSVGAGLAGAYGVLTLNGDGSYSYVLDNGAQPVQGLSAGETLTEIFTYTITDGDGDPATTTLTITINGADDGVTITGLDAAGAELLVDEDDLPVRAGEAPGSDTTPDGVTDGDSFAVSTPDGMGSVVLDSFNGVPLGAPLTLVTADGSFTPQSVVTAYGTLSVTGFTPVTGGDGSVIGGNFTYSYVLTDNRADHPAAGQDDRTDSVGVTVTDADGSSASAAIGIRITDDVPDAIDDGTTQTPENAPVTIDVLANDVQGADSVQPGAVELVAGSLTGTGALVNNGDGSFTYTPAAQESGTVSFQYRITDGDGDSDVATATITLVADSAPQIRNADDVTVDEDGLSGANIDNGLAGEVSSTGSASASGTITVDFGSDVPATLAGSLVLNDAAALDTQLTVGGVPVTFAKDGADLVGSAGGNEVIRIALTSPAAGPGATEVTYGYTVTLSQAVDQALAGSEDSDLLANIGFTVTDSDGTASSGAFDVTIVDDLPTLTVSDTPVSVVEGASASGTWTLDQGADGVASVLVSFGSGSATLSLTPGSSVSIVQPTGTLTVGADGSFSFAAANDQDGAANPSATFTLSAVDRDGDPTSDSLTIAITDGAGPVDATPITLTVNEAALDTIGSNPASLDETDSGTLAFTAGSDTLSGFAFTGVADLVANLDGAGTDIFWSMAPGGQTITGSLTLGGPAAITISLTAPASIAPGATANASVTVTLADNLPHAIANAAQTQALGTVTVQATDTDGDPATGVVTVQVIDDIPAANPDVDSVTEDGALIADGNVLTGNGGGDANATDGAADTQGADGATVTALVGGTVGAPLVSTYGTLTLNADGSYSYALDNANSAVQGLSAGQTLTETFTYTITDGDGDPATTTLTITINGANDGVTINGLAVPGGEEVVNEDDLPDGSSPDAAALTQTGDFTVTAPDGLDDVTIGTAQVMVNGVFTPGLTTTSAFGTVTITGFTPVTASDGSVIGGTFTYEYVLDDNTLTHPAAGEDNVIDSFAVTVTDSDGSVGNASLDVRVIDDVPAASPEPNQNVAEGATVTGTLDFVEGADGASVTAINGTTLIFGGDGFSQTIDIGDGTIKVKADGSYSFTADAAVPGTGSASATYTVTDGDNDTSSAPIAFTITDANAPTAGTTQASVDDDALAGGNPASTAGDLPDADSDGDNDQATFSGLLNLDFGGDGAGSVDFAAMDGLFVNVGQESVQLAWNAGTGTLTGTGPRGPLFTVEVTDSAVGAYKVTLLDNVLHAGGGDENDATATLTFTVTDSDGSPANGTLEIAFDDDAPTVTAGGAQPVLTVDETALGTDAQASFASVFTPVFGADGAAAANATTYALGINAGATGLLDTATNEAVVLSVVGGVVEGRTAMSDALVFTLSVAANGTVTLDQIRAVVHAPDSGADQPTGLVADNLITLTATVTDGDGDTAAATANIGQNLVFRDDAPVAEDDSAGLTEGGPSFVTFDVDTNDNNGADGFGSRSFTSLTGSYGTITVNPDGTQTYMLTPAGQAAIDALAPGATLTDIFTYTLTDKDGDSDPATLTITLTGTDDGVTITNLTPKLDGGDATVDEDDLPAGSDTTKESLTTTGSFNISAPDGVANLSIHGVQVVNNGVFTPAAIPTPLGNMLNITAYNAATGEVSYSYTLTAAETHASVQGENSLFEDFPVELTDTDGDNVDSLLSIAIIDDVPTARPDSDAVAEDAGDATGNVITGVGTTNAPGSADTAGADGASVTGVAAGTSATAVTGNVGAALAGSYGSLTLNAGGGYTYTLDNGNAAVQALGVGETLTETFTYTITDGDGDTSTTTLTIRIDGTNDLPVIGSATTAVSDEGLAGGFPDNAGTIDTTDLTVRTGTIAVGDVDGDALMLSLGAPATALSSGGVPILWDTTNPQLLLGKAGTETVISVAIDNGGNFTVSLLGPIDHPDTTQEDALSLVVPVSVFDGTATVTNASALTIGLEDDSPVAIAPLAAALINAPGSSVYQALDADLDVDNNYGGDGPGSVIFTAATIAALESQNLTSGGQALSYGISPDGTVLTAEKPNGDDVFIIRLQPAGHADQYQVEMVEKLDSTATVDFDDGGYDPVGGNTAWVGFVKPGDNNSPDILVTPMISGADGGTINSNDNTFGVSGGNSVGSGEAVRVDFVVDLTGNPVNGNYATPANQNHAFDSHYSANGASASFSNITGSSSVRIVARDDLDSDNDVGDGVKDSITGVAISFNGATLIVTAAGTYNVGGQSYTVSFSGGEATVAGVVDNTRLAGFTADGYNSIEFHHAGGNTFKIGDFGAVVQTEDPVNFNVPVTIVDGDGDTAPGSLAITTAPPLLVIGSATGDVAGETTDHVVANPQGLADGAIAGGAFDDTLVGDPGSVTITEGQQANVVLVLDSSGSMTTQIDFGSGTISRMQALKNGVNALIDSLSQSGAKDVRITIVDFDTNGTNLGTFDLIVNGVVQTGEVDDAKDAVNDMVAYGGTNYEDGLQDALSWINGGNGIAGADVNKVVFVSDGSPTYWNNGGNGSDSDPDNVQDSMDQILGFDGTNEPQQILATGYSIDAVGVNVNSTLLARLSNVEDGNASGGTGSATNATSAEQLAAVLQVLGGSTDLAAAGADTITGGEGADVIFGDVLYTDTLAADLGVNLAPGSGWAVFQTLEGRVNAEAIDPAGNGADWNRQDTIAYIRANYAELAQESGRTGGNDTIDAGGGNDVILGQEGNDTINAGAGDDLIAGGTGRDVMTGGAGADTYLFNAGDSRPTLGGSGNGGTITGHDVITDFDLATDILNLPGTPVAAGNGTVDGDNSDLRVDGERIRSHSVTDGVITFDDNNSFSAALDLSSDARVAAAVDYLQRNDIGPAGTTVAFVAGTRTFVYQQVGTNPDPANDILVELQGVAITNLNTLIGTRVTPVTLDLGGDGLDFVSSAAGAAFDHDGDGIREATSWAGRGDGILVRDANGDGIANDGGETSFSVAGSTDLEGLRLQYDSNGDGTLSAADAEFARFGVWQDANGDGVTDAGEFRSLADLGIVSIALTSDGQAYVAGDGEVIVHGEASFTRTDGSRGAVGDVSFITPRAAHDAERTAGTQALTSSLVAASLVAMVHDAQQDDPALSRTVSENPIAVDTAEGSGAVAAAGISDAATAHIAGAAASEPTKAALPAPSTASESGDPAPASIDEARGDWRTDAGADDRDEGGADALFDQIAEHAAPDQGVMDGLLALAALPAEAVAADAATHDPAVTAVLADAVEASNAVDQLIDAVAGGAAAQAAEAPAFDLAQFLDQRVMPDAAIVPHQAIEHELQQLATA</sequence>
<dbReference type="PROSITE" id="PS00330">
    <property type="entry name" value="HEMOLYSIN_CALCIUM"/>
    <property type="match status" value="1"/>
</dbReference>
<dbReference type="Pfam" id="PF19116">
    <property type="entry name" value="DUF5801"/>
    <property type="match status" value="1"/>
</dbReference>
<feature type="region of interest" description="Disordered" evidence="1">
    <location>
        <begin position="4248"/>
        <end position="4273"/>
    </location>
</feature>
<reference evidence="3" key="1">
    <citation type="submission" date="2016-03" db="EMBL/GenBank/DDBJ databases">
        <authorList>
            <person name="Ploux O."/>
        </authorList>
    </citation>
    <scope>NUCLEOTIDE SEQUENCE</scope>
    <source>
        <strain evidence="3">UC10</strain>
    </source>
</reference>
<dbReference type="SMART" id="SM00327">
    <property type="entry name" value="VWA"/>
    <property type="match status" value="1"/>
</dbReference>
<dbReference type="KEGG" id="sphu:SPPYR_3864"/>
<feature type="region of interest" description="Disordered" evidence="1">
    <location>
        <begin position="2673"/>
        <end position="2693"/>
    </location>
</feature>
<proteinExistence type="predicted"/>